<name>A0A914DZT0_9BILA</name>
<keyword evidence="2" id="KW-1185">Reference proteome</keyword>
<dbReference type="SUPFAM" id="SSF56112">
    <property type="entry name" value="Protein kinase-like (PK-like)"/>
    <property type="match status" value="1"/>
</dbReference>
<proteinExistence type="predicted"/>
<accession>A0A914DZT0</accession>
<dbReference type="SMART" id="SM00587">
    <property type="entry name" value="CHK"/>
    <property type="match status" value="1"/>
</dbReference>
<dbReference type="WBParaSite" id="ACRNAN_scaffold4825.g13249.t1">
    <property type="protein sequence ID" value="ACRNAN_scaffold4825.g13249.t1"/>
    <property type="gene ID" value="ACRNAN_scaffold4825.g13249"/>
</dbReference>
<dbReference type="AlphaFoldDB" id="A0A914DZT0"/>
<feature type="domain" description="CHK kinase-like" evidence="1">
    <location>
        <begin position="135"/>
        <end position="281"/>
    </location>
</feature>
<protein>
    <submittedName>
        <fullName evidence="3">CHK kinase-like domain-containing protein</fullName>
    </submittedName>
</protein>
<sequence>MDGFVKFCMNTIESLKKNWIRRPKRFIEAVDLQKDVGFAAKVFKTSLFIQSSEKPFYTCIIKVPNKEGYEKLMANMQGAENQGKQNDDSYMDEHLGIHNNECNFYEHFRNLSEFPVPKVFYSEKYDPANKQNGMIFMEDLSEVAKAQGFVQSLKIDQVKKLVDILASFHAYQLSQSNAEWHGVLKKSQTESDAHQEIIKSIQNVEANNNSLYAKQIGELENTFFNQKSMVYFVEGICKELGSPAVDLARLLVTSVDAEVRRELETFIFEYYIEKLTEAMKKPPEFDAGKFKTAYEFAFINQCTAVMMLPPYFQVLSQDASDERKPVYEAQIAKLEVRARLAIEDAIKIAKKHKEHWAIKL</sequence>
<dbReference type="InterPro" id="IPR015897">
    <property type="entry name" value="CHK_kinase-like"/>
</dbReference>
<dbReference type="Pfam" id="PF07914">
    <property type="entry name" value="DUF1679"/>
    <property type="match status" value="2"/>
</dbReference>
<reference evidence="3" key="1">
    <citation type="submission" date="2022-11" db="UniProtKB">
        <authorList>
            <consortium name="WormBaseParasite"/>
        </authorList>
    </citation>
    <scope>IDENTIFICATION</scope>
</reference>
<dbReference type="InterPro" id="IPR052961">
    <property type="entry name" value="Oxido-Kinase-like_Enzymes"/>
</dbReference>
<organism evidence="2 3">
    <name type="scientific">Acrobeloides nanus</name>
    <dbReference type="NCBI Taxonomy" id="290746"/>
    <lineage>
        <taxon>Eukaryota</taxon>
        <taxon>Metazoa</taxon>
        <taxon>Ecdysozoa</taxon>
        <taxon>Nematoda</taxon>
        <taxon>Chromadorea</taxon>
        <taxon>Rhabditida</taxon>
        <taxon>Tylenchina</taxon>
        <taxon>Cephalobomorpha</taxon>
        <taxon>Cephaloboidea</taxon>
        <taxon>Cephalobidae</taxon>
        <taxon>Acrobeloides</taxon>
    </lineage>
</organism>
<dbReference type="InterPro" id="IPR011009">
    <property type="entry name" value="Kinase-like_dom_sf"/>
</dbReference>
<evidence type="ECO:0000259" key="1">
    <source>
        <dbReference type="SMART" id="SM00587"/>
    </source>
</evidence>
<evidence type="ECO:0000313" key="2">
    <source>
        <dbReference type="Proteomes" id="UP000887540"/>
    </source>
</evidence>
<dbReference type="Proteomes" id="UP000887540">
    <property type="component" value="Unplaced"/>
</dbReference>
<dbReference type="PANTHER" id="PTHR23020">
    <property type="entry name" value="UNCHARACTERIZED NUCLEAR HORMONE RECEPTOR-RELATED"/>
    <property type="match status" value="1"/>
</dbReference>
<dbReference type="PANTHER" id="PTHR23020:SF41">
    <property type="entry name" value="AMINOGLYCOSIDE PHOSPHOTRANSFERASE DOMAIN-CONTAINING PROTEIN"/>
    <property type="match status" value="1"/>
</dbReference>
<evidence type="ECO:0000313" key="3">
    <source>
        <dbReference type="WBParaSite" id="ACRNAN_scaffold4825.g13249.t1"/>
    </source>
</evidence>
<dbReference type="InterPro" id="IPR012877">
    <property type="entry name" value="Dhs-27"/>
</dbReference>